<comment type="caution">
    <text evidence="1">The sequence shown here is derived from an EMBL/GenBank/DDBJ whole genome shotgun (WGS) entry which is preliminary data.</text>
</comment>
<organism evidence="1 2">
    <name type="scientific">Tritrichomonas musculus</name>
    <dbReference type="NCBI Taxonomy" id="1915356"/>
    <lineage>
        <taxon>Eukaryota</taxon>
        <taxon>Metamonada</taxon>
        <taxon>Parabasalia</taxon>
        <taxon>Tritrichomonadida</taxon>
        <taxon>Tritrichomonadidae</taxon>
        <taxon>Tritrichomonas</taxon>
    </lineage>
</organism>
<evidence type="ECO:0000313" key="1">
    <source>
        <dbReference type="EMBL" id="KAK8852586.1"/>
    </source>
</evidence>
<gene>
    <name evidence="1" type="ORF">M9Y10_017574</name>
</gene>
<keyword evidence="2" id="KW-1185">Reference proteome</keyword>
<reference evidence="1 2" key="1">
    <citation type="submission" date="2024-04" db="EMBL/GenBank/DDBJ databases">
        <title>Tritrichomonas musculus Genome.</title>
        <authorList>
            <person name="Alves-Ferreira E."/>
            <person name="Grigg M."/>
            <person name="Lorenzi H."/>
            <person name="Galac M."/>
        </authorList>
    </citation>
    <scope>NUCLEOTIDE SEQUENCE [LARGE SCALE GENOMIC DNA]</scope>
    <source>
        <strain evidence="1 2">EAF2021</strain>
    </source>
</reference>
<accession>A0ABR2HTZ9</accession>
<dbReference type="EMBL" id="JAPFFF010000023">
    <property type="protein sequence ID" value="KAK8852586.1"/>
    <property type="molecule type" value="Genomic_DNA"/>
</dbReference>
<dbReference type="Proteomes" id="UP001470230">
    <property type="component" value="Unassembled WGS sequence"/>
</dbReference>
<protein>
    <submittedName>
        <fullName evidence="1">Uncharacterized protein</fullName>
    </submittedName>
</protein>
<sequence>MENICDNWNSNYRKASNVNYTKSRRSRPMRRSLLQNLLQEDNMSTTSTDSEWNRLQGQLATTHELHNQFEDSLMCQGDSNARKPKMSIGTINKKREELELVKQSMDLDEELEYLNALIDSMEENFKTMFGEVTMKRCVAEFEEKFGRKPNPINYYQIIDSLDLRIYPYIEWADKIEKAIINSLK</sequence>
<proteinExistence type="predicted"/>
<evidence type="ECO:0000313" key="2">
    <source>
        <dbReference type="Proteomes" id="UP001470230"/>
    </source>
</evidence>
<name>A0ABR2HTZ9_9EUKA</name>